<feature type="region of interest" description="Disordered" evidence="1">
    <location>
        <begin position="133"/>
        <end position="165"/>
    </location>
</feature>
<organism evidence="2 3">
    <name type="scientific">Pseudidiomarina sediminum</name>
    <dbReference type="NCBI Taxonomy" id="431675"/>
    <lineage>
        <taxon>Bacteria</taxon>
        <taxon>Pseudomonadati</taxon>
        <taxon>Pseudomonadota</taxon>
        <taxon>Gammaproteobacteria</taxon>
        <taxon>Alteromonadales</taxon>
        <taxon>Idiomarinaceae</taxon>
        <taxon>Pseudidiomarina</taxon>
    </lineage>
</organism>
<evidence type="ECO:0000313" key="3">
    <source>
        <dbReference type="Proteomes" id="UP000287022"/>
    </source>
</evidence>
<keyword evidence="3" id="KW-1185">Reference proteome</keyword>
<dbReference type="AlphaFoldDB" id="A0A432Z2U4"/>
<dbReference type="Proteomes" id="UP000287022">
    <property type="component" value="Unassembled WGS sequence"/>
</dbReference>
<protein>
    <submittedName>
        <fullName evidence="2">Uncharacterized protein</fullName>
    </submittedName>
</protein>
<reference evidence="3" key="1">
    <citation type="journal article" date="2018" name="Front. Microbiol.">
        <title>Genome-Based Analysis Reveals the Taxonomy and Diversity of the Family Idiomarinaceae.</title>
        <authorList>
            <person name="Liu Y."/>
            <person name="Lai Q."/>
            <person name="Shao Z."/>
        </authorList>
    </citation>
    <scope>NUCLEOTIDE SEQUENCE [LARGE SCALE GENOMIC DNA]</scope>
    <source>
        <strain evidence="3">c121</strain>
    </source>
</reference>
<proteinExistence type="predicted"/>
<name>A0A432Z2U4_9GAMM</name>
<accession>A0A432Z2U4</accession>
<gene>
    <name evidence="2" type="ORF">CWI80_10410</name>
</gene>
<evidence type="ECO:0000256" key="1">
    <source>
        <dbReference type="SAM" id="MobiDB-lite"/>
    </source>
</evidence>
<dbReference type="RefSeq" id="WP_026860576.1">
    <property type="nucleotide sequence ID" value="NZ_PIQE01000003.1"/>
</dbReference>
<dbReference type="STRING" id="1122124.GCA_000423165_01838"/>
<comment type="caution">
    <text evidence="2">The sequence shown here is derived from an EMBL/GenBank/DDBJ whole genome shotgun (WGS) entry which is preliminary data.</text>
</comment>
<sequence>MSKRDEFIKGPNVLRLAQIEQSLQRIKDAGFEREADLLRSEIEMLRQKAGAVYDSVEPVFDENVKRRKQPKNAATVRHQGLEEYKNRLRVWAADTYLADREKMKKKGHPSRSKREGKSNAADWLLKLYEEDRQVEKEKDAIPKNAETGNHNGSPEPPLKPKFNPTKNFFYKAIQNFS</sequence>
<evidence type="ECO:0000313" key="2">
    <source>
        <dbReference type="EMBL" id="RUO72201.1"/>
    </source>
</evidence>
<dbReference type="EMBL" id="PIQE01000003">
    <property type="protein sequence ID" value="RUO72201.1"/>
    <property type="molecule type" value="Genomic_DNA"/>
</dbReference>